<protein>
    <submittedName>
        <fullName evidence="2">Uncharacterized protein</fullName>
    </submittedName>
</protein>
<organism evidence="2">
    <name type="scientific">Panicum hallii</name>
    <dbReference type="NCBI Taxonomy" id="206008"/>
    <lineage>
        <taxon>Eukaryota</taxon>
        <taxon>Viridiplantae</taxon>
        <taxon>Streptophyta</taxon>
        <taxon>Embryophyta</taxon>
        <taxon>Tracheophyta</taxon>
        <taxon>Spermatophyta</taxon>
        <taxon>Magnoliopsida</taxon>
        <taxon>Liliopsida</taxon>
        <taxon>Poales</taxon>
        <taxon>Poaceae</taxon>
        <taxon>PACMAD clade</taxon>
        <taxon>Panicoideae</taxon>
        <taxon>Panicodae</taxon>
        <taxon>Paniceae</taxon>
        <taxon>Panicinae</taxon>
        <taxon>Panicum</taxon>
        <taxon>Panicum sect. Panicum</taxon>
    </lineage>
</organism>
<proteinExistence type="predicted"/>
<sequence>MIARDDTEHSSGNIVHGQEQGPEQIEGVERDIDKQEGDPLLSRAVARWGS</sequence>
<dbReference type="Gramene" id="PVH31034">
    <property type="protein sequence ID" value="PVH31034"/>
    <property type="gene ID" value="PAHAL_9G041100"/>
</dbReference>
<reference evidence="2" key="1">
    <citation type="submission" date="2018-04" db="EMBL/GenBank/DDBJ databases">
        <title>WGS assembly of Panicum hallii.</title>
        <authorList>
            <person name="Lovell J."/>
            <person name="Jenkins J."/>
            <person name="Lowry D."/>
            <person name="Mamidi S."/>
            <person name="Sreedasyam A."/>
            <person name="Weng X."/>
            <person name="Barry K."/>
            <person name="Bonette J."/>
            <person name="Campitelli B."/>
            <person name="Daum C."/>
            <person name="Gordon S."/>
            <person name="Gould B."/>
            <person name="Lipzen A."/>
            <person name="Macqueen A."/>
            <person name="Palacio-Mejia J."/>
            <person name="Plott C."/>
            <person name="Shakirov E."/>
            <person name="Shu S."/>
            <person name="Yoshinaga Y."/>
            <person name="Zane M."/>
            <person name="Rokhsar D."/>
            <person name="Grimwood J."/>
            <person name="Schmutz J."/>
            <person name="Juenger T."/>
        </authorList>
    </citation>
    <scope>NUCLEOTIDE SEQUENCE [LARGE SCALE GENOMIC DNA]</scope>
    <source>
        <strain evidence="2">FIL2</strain>
    </source>
</reference>
<gene>
    <name evidence="2" type="ORF">PAHAL_9G041100</name>
</gene>
<dbReference type="Proteomes" id="UP000243499">
    <property type="component" value="Chromosome 9"/>
</dbReference>
<dbReference type="AlphaFoldDB" id="A0A2T8I025"/>
<dbReference type="EMBL" id="CM008054">
    <property type="protein sequence ID" value="PVH31034.1"/>
    <property type="molecule type" value="Genomic_DNA"/>
</dbReference>
<name>A0A2T8I025_9POAL</name>
<evidence type="ECO:0000313" key="2">
    <source>
        <dbReference type="EMBL" id="PVH31034.1"/>
    </source>
</evidence>
<evidence type="ECO:0000256" key="1">
    <source>
        <dbReference type="SAM" id="MobiDB-lite"/>
    </source>
</evidence>
<feature type="region of interest" description="Disordered" evidence="1">
    <location>
        <begin position="1"/>
        <end position="50"/>
    </location>
</feature>
<feature type="compositionally biased region" description="Basic and acidic residues" evidence="1">
    <location>
        <begin position="27"/>
        <end position="37"/>
    </location>
</feature>
<accession>A0A2T8I025</accession>